<keyword evidence="2" id="KW-1185">Reference proteome</keyword>
<evidence type="ECO:0000313" key="2">
    <source>
        <dbReference type="Proteomes" id="UP000092661"/>
    </source>
</evidence>
<dbReference type="Proteomes" id="UP000092661">
    <property type="component" value="Chromosome"/>
</dbReference>
<dbReference type="EMBL" id="CP016534">
    <property type="protein sequence ID" value="ANU12097.1"/>
    <property type="molecule type" value="Genomic_DNA"/>
</dbReference>
<proteinExistence type="predicted"/>
<accession>A0ABM6D9I1</accession>
<evidence type="ECO:0000313" key="1">
    <source>
        <dbReference type="EMBL" id="ANU12097.1"/>
    </source>
</evidence>
<reference evidence="1" key="1">
    <citation type="submission" date="2016-10" db="EMBL/GenBank/DDBJ databases">
        <authorList>
            <person name="See-Too W.S."/>
        </authorList>
    </citation>
    <scope>NUCLEOTIDE SEQUENCE</scope>
    <source>
        <strain evidence="1">DSM 14505</strain>
    </source>
</reference>
<name>A0ABM6D9I1_9BACL</name>
<sequence length="65" mass="7365">MAFSSYSLSTNQLFKAIQSNDLNYFFQNWRVLMPRQDGNVIFPAAVMELDVPWGGEAESLSVGYI</sequence>
<protein>
    <submittedName>
        <fullName evidence="1">Uncharacterized protein</fullName>
    </submittedName>
</protein>
<gene>
    <name evidence="1" type="ORF">BBH88_18470</name>
</gene>
<organism evidence="1 2">
    <name type="scientific">Planococcus antarcticus DSM 14505</name>
    <dbReference type="NCBI Taxonomy" id="1185653"/>
    <lineage>
        <taxon>Bacteria</taxon>
        <taxon>Bacillati</taxon>
        <taxon>Bacillota</taxon>
        <taxon>Bacilli</taxon>
        <taxon>Bacillales</taxon>
        <taxon>Caryophanaceae</taxon>
        <taxon>Planococcus</taxon>
    </lineage>
</organism>